<dbReference type="InterPro" id="IPR011009">
    <property type="entry name" value="Kinase-like_dom_sf"/>
</dbReference>
<feature type="domain" description="Protein kinase" evidence="3">
    <location>
        <begin position="8"/>
        <end position="285"/>
    </location>
</feature>
<sequence>MNILNNRYKVITIINEDLSNTLYLVSDMINDNKRMALKFINPELIPLKTMENFRREFVTLSSLSHPNLMQIYGFGAIQSIDGTLTSSKQYYCTYEYIKGKNIINAVSNMCFEKKIDILLQICNALAYLHRRGFSFKNLDHKSIIITEVDGKPCAKLIGMPGNEDMEKTVFRLKKISNQFKLPEEIKSKKKNDLGDLYSLGVLIFYLLTGKNPNRNNFLNIWEQYRNNPSSLKSVPDNVDRKRILDVINRLTSINPADQYTDVYSVIKEIEEICNIKKTHFHNKYFEKIITKTKLIGRDENINQLNLWVNEVSNNTCKQKITCITGEAGIGKTRLLSEFLFSMSLDKIRVLHGVSSENEENTYEPVKQILEQLIPFSPSEILESFKSELVKILPDEKSLKGAIPSPALPDEKEKLRLKVRLSNFISNVLEKEVSVLIFDNAQWLDEATLELIDYLSSSKKTPLCIILSYQKEPMLKNKAGQKYIHKWLSSSIANEVSLTRFDFEETCEFIKNVLAITSCPVAFCTEMFRYTEGNPGFIIDAITALFKEGKLYIDNNGQWSTEFDEDADYSRLYIPPSMHEAVWKHINSLDEISYKALETISAFNMPVSFEVIESILDASHDDIRDILAELISHQIVEQRLADWGYTYDFHSKKIKNEIYKKIEPSRKKALHKKCSEILEEMYKDENRVNKDELIYHYIKTGEKQKALNLIIESADRMLKLHINAQTMAYLKKGRQIAKDISSIKDTIKILLMMGELYRRKGENRKASDCYNEALKYAVEFDDKVAIAKVKEMIGALYTRKNDFDRALVSLNESLMLSKETGYVEGYLEAVRRICWVYIFKRKNEEAIDMINKVLSEYSDEKYSFYHASLYNVLGTHYLEQSNINEALNCYNKSIELYQKINENVEIAYPLNNIATVFAEFLNDNAKAREYFEKSLQINLANNMVEGISSCYDNLGETHRLEDNYTQALEYYFKCEEQARESELNSLLFTVNKNIMLAYLEVDEYQKSYEYLLKVTQEMEKNSDRGHDLQIFYEYAARYYFEIGCFEEAKAMALKGINTCKKSSTKESLTLNCLVLLSEHYTSSRNDSELLFQNALTLLKNYECCSTIKERRDVLHQLAEALIAFDNIEASRCLLRKSLELSTTVNTKKLEIEYLILYGTCEGGNPGIEIINKSLELNEEYKSLRLRWKGYRAIGNIYYSIKEKSLSGINYIKALDALYHLVQKVPVEFHNSFLFSHNHEEPRARLLSLKADNLKEQELLVQRQMRNKINNSKSIIQHFFDGINYEFIFQQSGNSITSDAGENSPSKLDEEKIGIIENLIMNSTSDYLNNLKMILEAACNLTSAETGYILRYNDNNELDAFVVRTDNTEPDYYNYIIERVNENIDGILVANSFDKKIGNTDIFLPGGVKAVICIPIYGHDPSDKCTSIKQTKRKHRESSDYNIKGYIYLSTRNVFNQFSWHSFGMVKLLSKIAALQIENYDLRIISSIDKLTGAYTRKFFESAIETQIKKAVREKSQLSIVMIDIDKFKSVNDNYGHQKGDEILSNVGNILLKNIRPTDICCRYGGEEFVIILPDTSSSEAESLAERLRSTVEKARLMGQGNNLTISLGISCYPKHGSIRNELIAKADQALYHAKESGRNRVSLWNTRMRKLSKRMDKLAGIISGNVMHDQRNVLSLIEIVRLSNEIMPLEDKIYRVLGTIIDTFDSEYGILITCQEQSYKVLKVYARKSTVPGWVEEESYNRKIVDKVIKQKTGTYLVDWDNVNVLDSQTGEPILHSIVVEPILKGKDIKGVLYLSCPINRKEYGFNELNFLGTLGNVISGILSMP</sequence>
<dbReference type="FunFam" id="3.30.70.270:FF:000001">
    <property type="entry name" value="Diguanylate cyclase domain protein"/>
    <property type="match status" value="1"/>
</dbReference>
<dbReference type="Pfam" id="PF13191">
    <property type="entry name" value="AAA_16"/>
    <property type="match status" value="1"/>
</dbReference>
<dbReference type="GO" id="GO:0016020">
    <property type="term" value="C:membrane"/>
    <property type="evidence" value="ECO:0007669"/>
    <property type="project" value="UniProtKB-SubCell"/>
</dbReference>
<evidence type="ECO:0000259" key="3">
    <source>
        <dbReference type="PROSITE" id="PS50011"/>
    </source>
</evidence>
<gene>
    <name evidence="5" type="ORF">EFD62_04920</name>
</gene>
<dbReference type="Gene3D" id="3.40.50.300">
    <property type="entry name" value="P-loop containing nucleotide triphosphate hydrolases"/>
    <property type="match status" value="1"/>
</dbReference>
<dbReference type="SUPFAM" id="SSF48452">
    <property type="entry name" value="TPR-like"/>
    <property type="match status" value="2"/>
</dbReference>
<dbReference type="PANTHER" id="PTHR45138">
    <property type="entry name" value="REGULATORY COMPONENTS OF SENSORY TRANSDUCTION SYSTEM"/>
    <property type="match status" value="1"/>
</dbReference>
<dbReference type="InterPro" id="IPR000160">
    <property type="entry name" value="GGDEF_dom"/>
</dbReference>
<feature type="domain" description="GGDEF" evidence="4">
    <location>
        <begin position="1514"/>
        <end position="1645"/>
    </location>
</feature>
<dbReference type="SUPFAM" id="SSF52540">
    <property type="entry name" value="P-loop containing nucleoside triphosphate hydrolases"/>
    <property type="match status" value="1"/>
</dbReference>
<feature type="repeat" description="TPR" evidence="2">
    <location>
        <begin position="866"/>
        <end position="899"/>
    </location>
</feature>
<dbReference type="PROSITE" id="PS50887">
    <property type="entry name" value="GGDEF"/>
    <property type="match status" value="1"/>
</dbReference>
<dbReference type="EMBL" id="RLII01000004">
    <property type="protein sequence ID" value="RXE59663.1"/>
    <property type="molecule type" value="Genomic_DNA"/>
</dbReference>
<dbReference type="Gene3D" id="3.30.70.270">
    <property type="match status" value="1"/>
</dbReference>
<dbReference type="InterPro" id="IPR027417">
    <property type="entry name" value="P-loop_NTPase"/>
</dbReference>
<dbReference type="InterPro" id="IPR029787">
    <property type="entry name" value="Nucleotide_cyclase"/>
</dbReference>
<dbReference type="Pfam" id="PF00069">
    <property type="entry name" value="Pkinase"/>
    <property type="match status" value="1"/>
</dbReference>
<comment type="caution">
    <text evidence="5">The sequence shown here is derived from an EMBL/GenBank/DDBJ whole genome shotgun (WGS) entry which is preliminary data.</text>
</comment>
<accession>A0A4Q0I5N4</accession>
<dbReference type="PROSITE" id="PS50011">
    <property type="entry name" value="PROTEIN_KINASE_DOM"/>
    <property type="match status" value="1"/>
</dbReference>
<dbReference type="InterPro" id="IPR011990">
    <property type="entry name" value="TPR-like_helical_dom_sf"/>
</dbReference>
<dbReference type="GO" id="GO:0052621">
    <property type="term" value="F:diguanylate cyclase activity"/>
    <property type="evidence" value="ECO:0007669"/>
    <property type="project" value="TreeGrafter"/>
</dbReference>
<dbReference type="RefSeq" id="WP_069193650.1">
    <property type="nucleotide sequence ID" value="NZ_RLII01000004.1"/>
</dbReference>
<dbReference type="CDD" id="cd01949">
    <property type="entry name" value="GGDEF"/>
    <property type="match status" value="1"/>
</dbReference>
<dbReference type="SUPFAM" id="SSF55781">
    <property type="entry name" value="GAF domain-like"/>
    <property type="match status" value="1"/>
</dbReference>
<dbReference type="PANTHER" id="PTHR45138:SF9">
    <property type="entry name" value="DIGUANYLATE CYCLASE DGCM-RELATED"/>
    <property type="match status" value="1"/>
</dbReference>
<dbReference type="InterPro" id="IPR050469">
    <property type="entry name" value="Diguanylate_Cyclase"/>
</dbReference>
<feature type="repeat" description="TPR" evidence="2">
    <location>
        <begin position="786"/>
        <end position="819"/>
    </location>
</feature>
<evidence type="ECO:0000313" key="6">
    <source>
        <dbReference type="Proteomes" id="UP000289166"/>
    </source>
</evidence>
<organism evidence="5 6">
    <name type="scientific">Acetivibrio mesophilus</name>
    <dbReference type="NCBI Taxonomy" id="2487273"/>
    <lineage>
        <taxon>Bacteria</taxon>
        <taxon>Bacillati</taxon>
        <taxon>Bacillota</taxon>
        <taxon>Clostridia</taxon>
        <taxon>Eubacteriales</taxon>
        <taxon>Oscillospiraceae</taxon>
        <taxon>Acetivibrio</taxon>
    </lineage>
</organism>
<dbReference type="InterPro" id="IPR041664">
    <property type="entry name" value="AAA_16"/>
</dbReference>
<feature type="repeat" description="TPR" evidence="2">
    <location>
        <begin position="746"/>
        <end position="779"/>
    </location>
</feature>
<dbReference type="Gene3D" id="1.10.510.10">
    <property type="entry name" value="Transferase(Phosphotransferase) domain 1"/>
    <property type="match status" value="1"/>
</dbReference>
<dbReference type="GO" id="GO:0004672">
    <property type="term" value="F:protein kinase activity"/>
    <property type="evidence" value="ECO:0007669"/>
    <property type="project" value="InterPro"/>
</dbReference>
<dbReference type="InterPro" id="IPR000719">
    <property type="entry name" value="Prot_kinase_dom"/>
</dbReference>
<reference evidence="6" key="1">
    <citation type="submission" date="2018-11" db="EMBL/GenBank/DDBJ databases">
        <title>Genome sequencing of a novel mesophilic and cellulolytic organism within the genus Hungateiclostridium.</title>
        <authorList>
            <person name="Rettenmaier R."/>
            <person name="Liebl W."/>
            <person name="Zverlov V."/>
        </authorList>
    </citation>
    <scope>NUCLEOTIDE SEQUENCE [LARGE SCALE GENOMIC DNA]</scope>
    <source>
        <strain evidence="6">N2K1</strain>
    </source>
</reference>
<evidence type="ECO:0000256" key="1">
    <source>
        <dbReference type="ARBA" id="ARBA00004167"/>
    </source>
</evidence>
<dbReference type="SMART" id="SM00028">
    <property type="entry name" value="TPR"/>
    <property type="match status" value="7"/>
</dbReference>
<dbReference type="SMART" id="SM00220">
    <property type="entry name" value="S_TKc"/>
    <property type="match status" value="1"/>
</dbReference>
<dbReference type="Gene3D" id="1.25.40.10">
    <property type="entry name" value="Tetratricopeptide repeat domain"/>
    <property type="match status" value="2"/>
</dbReference>
<name>A0A4Q0I5N4_9FIRM</name>
<evidence type="ECO:0000256" key="2">
    <source>
        <dbReference type="PROSITE-ProRule" id="PRU00339"/>
    </source>
</evidence>
<dbReference type="Pfam" id="PF13424">
    <property type="entry name" value="TPR_12"/>
    <property type="match status" value="1"/>
</dbReference>
<dbReference type="PROSITE" id="PS50005">
    <property type="entry name" value="TPR"/>
    <property type="match status" value="3"/>
</dbReference>
<keyword evidence="6" id="KW-1185">Reference proteome</keyword>
<keyword evidence="2" id="KW-0802">TPR repeat</keyword>
<dbReference type="InterPro" id="IPR043128">
    <property type="entry name" value="Rev_trsase/Diguanyl_cyclase"/>
</dbReference>
<dbReference type="Pfam" id="PF00990">
    <property type="entry name" value="GGDEF"/>
    <property type="match status" value="1"/>
</dbReference>
<dbReference type="Proteomes" id="UP000289166">
    <property type="component" value="Unassembled WGS sequence"/>
</dbReference>
<dbReference type="InterPro" id="IPR019734">
    <property type="entry name" value="TPR_rpt"/>
</dbReference>
<evidence type="ECO:0000259" key="4">
    <source>
        <dbReference type="PROSITE" id="PS50887"/>
    </source>
</evidence>
<proteinExistence type="predicted"/>
<dbReference type="SUPFAM" id="SSF55073">
    <property type="entry name" value="Nucleotide cyclase"/>
    <property type="match status" value="1"/>
</dbReference>
<comment type="subcellular location">
    <subcellularLocation>
        <location evidence="1">Membrane</location>
        <topology evidence="1">Single-pass membrane protein</topology>
    </subcellularLocation>
</comment>
<dbReference type="OrthoDB" id="9805474at2"/>
<dbReference type="Gene3D" id="3.30.200.20">
    <property type="entry name" value="Phosphorylase Kinase, domain 1"/>
    <property type="match status" value="1"/>
</dbReference>
<protein>
    <submittedName>
        <fullName evidence="5">Diguanylate cyclase</fullName>
    </submittedName>
</protein>
<dbReference type="GO" id="GO:0005524">
    <property type="term" value="F:ATP binding"/>
    <property type="evidence" value="ECO:0007669"/>
    <property type="project" value="InterPro"/>
</dbReference>
<evidence type="ECO:0000313" key="5">
    <source>
        <dbReference type="EMBL" id="RXE59663.1"/>
    </source>
</evidence>
<dbReference type="SUPFAM" id="SSF56112">
    <property type="entry name" value="Protein kinase-like (PK-like)"/>
    <property type="match status" value="1"/>
</dbReference>
<dbReference type="NCBIfam" id="TIGR00254">
    <property type="entry name" value="GGDEF"/>
    <property type="match status" value="1"/>
</dbReference>
<dbReference type="SMART" id="SM00267">
    <property type="entry name" value="GGDEF"/>
    <property type="match status" value="1"/>
</dbReference>